<gene>
    <name evidence="5" type="ORF">ENO08_01390</name>
</gene>
<dbReference type="GO" id="GO:0030979">
    <property type="term" value="P:alpha-glucan biosynthetic process"/>
    <property type="evidence" value="ECO:0007669"/>
    <property type="project" value="InterPro"/>
</dbReference>
<comment type="similarity">
    <text evidence="1 3">Belongs to the glycosyl hydrolase 57 family.</text>
</comment>
<dbReference type="GO" id="GO:0005576">
    <property type="term" value="C:extracellular region"/>
    <property type="evidence" value="ECO:0007669"/>
    <property type="project" value="TreeGrafter"/>
</dbReference>
<accession>A0A7V2F351</accession>
<keyword evidence="2 3" id="KW-0119">Carbohydrate metabolism</keyword>
<dbReference type="PANTHER" id="PTHR41695">
    <property type="entry name" value="1,4-ALPHA-GLUCAN BRANCHING ENZYME RV3031-RELATED"/>
    <property type="match status" value="1"/>
</dbReference>
<dbReference type="InterPro" id="IPR040042">
    <property type="entry name" value="Branching_enz_MT3115-like"/>
</dbReference>
<comment type="caution">
    <text evidence="5">The sequence shown here is derived from an EMBL/GenBank/DDBJ whole genome shotgun (WGS) entry which is preliminary data.</text>
</comment>
<organism evidence="5">
    <name type="scientific">Eiseniibacteriota bacterium</name>
    <dbReference type="NCBI Taxonomy" id="2212470"/>
    <lineage>
        <taxon>Bacteria</taxon>
        <taxon>Candidatus Eiseniibacteriota</taxon>
    </lineage>
</organism>
<dbReference type="Gene3D" id="3.20.110.10">
    <property type="entry name" value="Glycoside hydrolase 38, N terminal domain"/>
    <property type="match status" value="1"/>
</dbReference>
<dbReference type="InterPro" id="IPR011330">
    <property type="entry name" value="Glyco_hydro/deAcase_b/a-brl"/>
</dbReference>
<feature type="domain" description="Glycoside hydrolase family 57 N-terminal" evidence="4">
    <location>
        <begin position="10"/>
        <end position="50"/>
    </location>
</feature>
<dbReference type="Proteomes" id="UP000886069">
    <property type="component" value="Unassembled WGS sequence"/>
</dbReference>
<sequence>MTDRIKGYFTLVLHAHLPYVRHPEHEEFLEEDWFFEALTETYIPFVDMFERLLEEGVDFRITMSLTPSLISMMTDPLLQY</sequence>
<dbReference type="Pfam" id="PF03065">
    <property type="entry name" value="Glyco_hydro_57"/>
    <property type="match status" value="1"/>
</dbReference>
<reference evidence="5" key="1">
    <citation type="journal article" date="2020" name="mSystems">
        <title>Genome- and Community-Level Interaction Insights into Carbon Utilization and Element Cycling Functions of Hydrothermarchaeota in Hydrothermal Sediment.</title>
        <authorList>
            <person name="Zhou Z."/>
            <person name="Liu Y."/>
            <person name="Xu W."/>
            <person name="Pan J."/>
            <person name="Luo Z.H."/>
            <person name="Li M."/>
        </authorList>
    </citation>
    <scope>NUCLEOTIDE SEQUENCE [LARGE SCALE GENOMIC DNA]</scope>
    <source>
        <strain evidence="5">SpSt-1233</strain>
    </source>
</reference>
<dbReference type="GO" id="GO:0003844">
    <property type="term" value="F:1,4-alpha-glucan branching enzyme activity"/>
    <property type="evidence" value="ECO:0007669"/>
    <property type="project" value="InterPro"/>
</dbReference>
<dbReference type="SUPFAM" id="SSF88713">
    <property type="entry name" value="Glycoside hydrolase/deacetylase"/>
    <property type="match status" value="1"/>
</dbReference>
<evidence type="ECO:0000313" key="5">
    <source>
        <dbReference type="EMBL" id="HER43098.1"/>
    </source>
</evidence>
<dbReference type="AlphaFoldDB" id="A0A7V2F351"/>
<evidence type="ECO:0000256" key="1">
    <source>
        <dbReference type="ARBA" id="ARBA00006821"/>
    </source>
</evidence>
<feature type="non-terminal residue" evidence="5">
    <location>
        <position position="80"/>
    </location>
</feature>
<dbReference type="InterPro" id="IPR004300">
    <property type="entry name" value="Glyco_hydro_57_N"/>
</dbReference>
<dbReference type="EMBL" id="DSEC01000098">
    <property type="protein sequence ID" value="HER43098.1"/>
    <property type="molecule type" value="Genomic_DNA"/>
</dbReference>
<dbReference type="InterPro" id="IPR027291">
    <property type="entry name" value="Glyco_hydro_38_N_sf"/>
</dbReference>
<protein>
    <submittedName>
        <fullName evidence="5">DUF1957 domain-containing protein</fullName>
    </submittedName>
</protein>
<name>A0A7V2F351_UNCEI</name>
<proteinExistence type="inferred from homology"/>
<evidence type="ECO:0000256" key="3">
    <source>
        <dbReference type="RuleBase" id="RU361196"/>
    </source>
</evidence>
<dbReference type="PANTHER" id="PTHR41695:SF1">
    <property type="entry name" value="1,4-ALPHA-GLUCAN BRANCHING ENZYME TK1436"/>
    <property type="match status" value="1"/>
</dbReference>
<evidence type="ECO:0000259" key="4">
    <source>
        <dbReference type="Pfam" id="PF03065"/>
    </source>
</evidence>
<evidence type="ECO:0000256" key="2">
    <source>
        <dbReference type="ARBA" id="ARBA00023277"/>
    </source>
</evidence>